<keyword evidence="1" id="KW-0732">Signal</keyword>
<dbReference type="EMBL" id="JAWCUA010000007">
    <property type="protein sequence ID" value="MDU0112709.1"/>
    <property type="molecule type" value="Genomic_DNA"/>
</dbReference>
<reference evidence="3 4" key="1">
    <citation type="submission" date="2023-10" db="EMBL/GenBank/DDBJ databases">
        <title>Psychrosphaera aquimaarina strain SW33 isolated from seawater.</title>
        <authorList>
            <person name="Bayburt H."/>
            <person name="Kim J.M."/>
            <person name="Choi B.J."/>
            <person name="Jeon C.O."/>
        </authorList>
    </citation>
    <scope>NUCLEOTIDE SEQUENCE [LARGE SCALE GENOMIC DNA]</scope>
    <source>
        <strain evidence="3 4">KCTC 52743</strain>
    </source>
</reference>
<dbReference type="InterPro" id="IPR046232">
    <property type="entry name" value="DUF6265"/>
</dbReference>
<dbReference type="Proteomes" id="UP001257914">
    <property type="component" value="Unassembled WGS sequence"/>
</dbReference>
<name>A0ABU3QZK9_9GAMM</name>
<evidence type="ECO:0000313" key="3">
    <source>
        <dbReference type="EMBL" id="MDU0112709.1"/>
    </source>
</evidence>
<feature type="chain" id="PRO_5045607686" evidence="1">
    <location>
        <begin position="19"/>
        <end position="168"/>
    </location>
</feature>
<feature type="domain" description="DUF6265" evidence="2">
    <location>
        <begin position="43"/>
        <end position="150"/>
    </location>
</feature>
<keyword evidence="4" id="KW-1185">Reference proteome</keyword>
<evidence type="ECO:0000256" key="1">
    <source>
        <dbReference type="SAM" id="SignalP"/>
    </source>
</evidence>
<evidence type="ECO:0000259" key="2">
    <source>
        <dbReference type="Pfam" id="PF19780"/>
    </source>
</evidence>
<proteinExistence type="predicted"/>
<dbReference type="RefSeq" id="WP_315946420.1">
    <property type="nucleotide sequence ID" value="NZ_JAWCUA010000007.1"/>
</dbReference>
<evidence type="ECO:0000313" key="4">
    <source>
        <dbReference type="Proteomes" id="UP001257914"/>
    </source>
</evidence>
<accession>A0ABU3QZK9</accession>
<organism evidence="3 4">
    <name type="scientific">Psychrosphaera aquimarina</name>
    <dbReference type="NCBI Taxonomy" id="2044854"/>
    <lineage>
        <taxon>Bacteria</taxon>
        <taxon>Pseudomonadati</taxon>
        <taxon>Pseudomonadota</taxon>
        <taxon>Gammaproteobacteria</taxon>
        <taxon>Alteromonadales</taxon>
        <taxon>Pseudoalteromonadaceae</taxon>
        <taxon>Psychrosphaera</taxon>
    </lineage>
</organism>
<dbReference type="Pfam" id="PF19780">
    <property type="entry name" value="DUF6265"/>
    <property type="match status" value="1"/>
</dbReference>
<protein>
    <submittedName>
        <fullName evidence="3">DUF6265 family protein</fullName>
    </submittedName>
</protein>
<comment type="caution">
    <text evidence="3">The sequence shown here is derived from an EMBL/GenBank/DDBJ whole genome shotgun (WGS) entry which is preliminary data.</text>
</comment>
<feature type="signal peptide" evidence="1">
    <location>
        <begin position="1"/>
        <end position="18"/>
    </location>
</feature>
<gene>
    <name evidence="3" type="ORF">RT723_06765</name>
</gene>
<sequence>MIKSLCSLILLLSFNLLANKPFPNVLQLAPNQSSPTANLNAVKWMAGHWRGEAFGGITEEVWSAPLGGSMMGAFKLVVDNQISFYEIEAISELNGSLIFQLKHFAKDLKGWEEKDDTIDFPLVKVTPNKVYFNGLTLERVNNDEINIYVVIEDDGGKTEQKFNYKKVK</sequence>